<keyword evidence="2" id="KW-1185">Reference proteome</keyword>
<comment type="caution">
    <text evidence="1">The sequence shown here is derived from an EMBL/GenBank/DDBJ whole genome shotgun (WGS) entry which is preliminary data.</text>
</comment>
<dbReference type="EMBL" id="DUZY01000008">
    <property type="protein sequence ID" value="DAD47810.1"/>
    <property type="molecule type" value="Genomic_DNA"/>
</dbReference>
<name>A0A822ZTF1_NELNU</name>
<evidence type="ECO:0000313" key="2">
    <source>
        <dbReference type="Proteomes" id="UP000607653"/>
    </source>
</evidence>
<gene>
    <name evidence="1" type="ORF">HUJ06_017747</name>
</gene>
<protein>
    <recommendedName>
        <fullName evidence="3">Retrotransposon gag domain-containing protein</fullName>
    </recommendedName>
</protein>
<accession>A0A822ZTF1</accession>
<dbReference type="AlphaFoldDB" id="A0A822ZTF1"/>
<sequence length="137" mass="15565">MAAYHLEGGTLLWYQIFKDEHEIVTWTILKQGLHERFGPTLFEDFLGDLTKLSKLVWYEITINSLRSSLCRARNLFPLQQVSCFVSGLKESIMVDVLVQNLQTLSIAIGLAHLSEPKHAVHMKPGQNGTIHQEAFIC</sequence>
<evidence type="ECO:0008006" key="3">
    <source>
        <dbReference type="Google" id="ProtNLM"/>
    </source>
</evidence>
<reference evidence="1 2" key="1">
    <citation type="journal article" date="2020" name="Mol. Biol. Evol.">
        <title>Distinct Expression and Methylation Patterns for Genes with Different Fates following a Single Whole-Genome Duplication in Flowering Plants.</title>
        <authorList>
            <person name="Shi T."/>
            <person name="Rahmani R.S."/>
            <person name="Gugger P.F."/>
            <person name="Wang M."/>
            <person name="Li H."/>
            <person name="Zhang Y."/>
            <person name="Li Z."/>
            <person name="Wang Q."/>
            <person name="Van de Peer Y."/>
            <person name="Marchal K."/>
            <person name="Chen J."/>
        </authorList>
    </citation>
    <scope>NUCLEOTIDE SEQUENCE [LARGE SCALE GENOMIC DNA]</scope>
    <source>
        <tissue evidence="1">Leaf</tissue>
    </source>
</reference>
<proteinExistence type="predicted"/>
<organism evidence="1 2">
    <name type="scientific">Nelumbo nucifera</name>
    <name type="common">Sacred lotus</name>
    <dbReference type="NCBI Taxonomy" id="4432"/>
    <lineage>
        <taxon>Eukaryota</taxon>
        <taxon>Viridiplantae</taxon>
        <taxon>Streptophyta</taxon>
        <taxon>Embryophyta</taxon>
        <taxon>Tracheophyta</taxon>
        <taxon>Spermatophyta</taxon>
        <taxon>Magnoliopsida</taxon>
        <taxon>Proteales</taxon>
        <taxon>Nelumbonaceae</taxon>
        <taxon>Nelumbo</taxon>
    </lineage>
</organism>
<evidence type="ECO:0000313" key="1">
    <source>
        <dbReference type="EMBL" id="DAD47810.1"/>
    </source>
</evidence>
<dbReference type="Proteomes" id="UP000607653">
    <property type="component" value="Unassembled WGS sequence"/>
</dbReference>